<proteinExistence type="predicted"/>
<keyword evidence="1" id="KW-0472">Membrane</keyword>
<organism evidence="2 3">
    <name type="scientific">Zea mays</name>
    <name type="common">Maize</name>
    <dbReference type="NCBI Taxonomy" id="4577"/>
    <lineage>
        <taxon>Eukaryota</taxon>
        <taxon>Viridiplantae</taxon>
        <taxon>Streptophyta</taxon>
        <taxon>Embryophyta</taxon>
        <taxon>Tracheophyta</taxon>
        <taxon>Spermatophyta</taxon>
        <taxon>Magnoliopsida</taxon>
        <taxon>Liliopsida</taxon>
        <taxon>Poales</taxon>
        <taxon>Poaceae</taxon>
        <taxon>PACMAD clade</taxon>
        <taxon>Panicoideae</taxon>
        <taxon>Andropogonodae</taxon>
        <taxon>Andropogoneae</taxon>
        <taxon>Tripsacinae</taxon>
        <taxon>Zea</taxon>
    </lineage>
</organism>
<evidence type="ECO:0000256" key="1">
    <source>
        <dbReference type="SAM" id="Phobius"/>
    </source>
</evidence>
<reference evidence="3" key="1">
    <citation type="journal article" date="2009" name="Science">
        <title>The B73 maize genome: complexity, diversity, and dynamics.</title>
        <authorList>
            <person name="Schnable P.S."/>
            <person name="Ware D."/>
            <person name="Fulton R.S."/>
            <person name="Stein J.C."/>
            <person name="Wei F."/>
            <person name="Pasternak S."/>
            <person name="Liang C."/>
            <person name="Zhang J."/>
            <person name="Fulton L."/>
            <person name="Graves T.A."/>
            <person name="Minx P."/>
            <person name="Reily A.D."/>
            <person name="Courtney L."/>
            <person name="Kruchowski S.S."/>
            <person name="Tomlinson C."/>
            <person name="Strong C."/>
            <person name="Delehaunty K."/>
            <person name="Fronick C."/>
            <person name="Courtney B."/>
            <person name="Rock S.M."/>
            <person name="Belter E."/>
            <person name="Du F."/>
            <person name="Kim K."/>
            <person name="Abbott R.M."/>
            <person name="Cotton M."/>
            <person name="Levy A."/>
            <person name="Marchetto P."/>
            <person name="Ochoa K."/>
            <person name="Jackson S.M."/>
            <person name="Gillam B."/>
            <person name="Chen W."/>
            <person name="Yan L."/>
            <person name="Higginbotham J."/>
            <person name="Cardenas M."/>
            <person name="Waligorski J."/>
            <person name="Applebaum E."/>
            <person name="Phelps L."/>
            <person name="Falcone J."/>
            <person name="Kanchi K."/>
            <person name="Thane T."/>
            <person name="Scimone A."/>
            <person name="Thane N."/>
            <person name="Henke J."/>
            <person name="Wang T."/>
            <person name="Ruppert J."/>
            <person name="Shah N."/>
            <person name="Rotter K."/>
            <person name="Hodges J."/>
            <person name="Ingenthron E."/>
            <person name="Cordes M."/>
            <person name="Kohlberg S."/>
            <person name="Sgro J."/>
            <person name="Delgado B."/>
            <person name="Mead K."/>
            <person name="Chinwalla A."/>
            <person name="Leonard S."/>
            <person name="Crouse K."/>
            <person name="Collura K."/>
            <person name="Kudrna D."/>
            <person name="Currie J."/>
            <person name="He R."/>
            <person name="Angelova A."/>
            <person name="Rajasekar S."/>
            <person name="Mueller T."/>
            <person name="Lomeli R."/>
            <person name="Scara G."/>
            <person name="Ko A."/>
            <person name="Delaney K."/>
            <person name="Wissotski M."/>
            <person name="Lopez G."/>
            <person name="Campos D."/>
            <person name="Braidotti M."/>
            <person name="Ashley E."/>
            <person name="Golser W."/>
            <person name="Kim H."/>
            <person name="Lee S."/>
            <person name="Lin J."/>
            <person name="Dujmic Z."/>
            <person name="Kim W."/>
            <person name="Talag J."/>
            <person name="Zuccolo A."/>
            <person name="Fan C."/>
            <person name="Sebastian A."/>
            <person name="Kramer M."/>
            <person name="Spiegel L."/>
            <person name="Nascimento L."/>
            <person name="Zutavern T."/>
            <person name="Miller B."/>
            <person name="Ambroise C."/>
            <person name="Muller S."/>
            <person name="Spooner W."/>
            <person name="Narechania A."/>
            <person name="Ren L."/>
            <person name="Wei S."/>
            <person name="Kumari S."/>
            <person name="Faga B."/>
            <person name="Levy M.J."/>
            <person name="McMahan L."/>
            <person name="Van Buren P."/>
            <person name="Vaughn M.W."/>
            <person name="Ying K."/>
            <person name="Yeh C.-T."/>
            <person name="Emrich S.J."/>
            <person name="Jia Y."/>
            <person name="Kalyanaraman A."/>
            <person name="Hsia A.-P."/>
            <person name="Barbazuk W.B."/>
            <person name="Baucom R.S."/>
            <person name="Brutnell T.P."/>
            <person name="Carpita N.C."/>
            <person name="Chaparro C."/>
            <person name="Chia J.-M."/>
            <person name="Deragon J.-M."/>
            <person name="Estill J.C."/>
            <person name="Fu Y."/>
            <person name="Jeddeloh J.A."/>
            <person name="Han Y."/>
            <person name="Lee H."/>
            <person name="Li P."/>
            <person name="Lisch D.R."/>
            <person name="Liu S."/>
            <person name="Liu Z."/>
            <person name="Nagel D.H."/>
            <person name="McCann M.C."/>
            <person name="SanMiguel P."/>
            <person name="Myers A.M."/>
            <person name="Nettleton D."/>
            <person name="Nguyen J."/>
            <person name="Penning B.W."/>
            <person name="Ponnala L."/>
            <person name="Schneider K.L."/>
            <person name="Schwartz D.C."/>
            <person name="Sharma A."/>
            <person name="Soderlund C."/>
            <person name="Springer N.M."/>
            <person name="Sun Q."/>
            <person name="Wang H."/>
            <person name="Waterman M."/>
            <person name="Westerman R."/>
            <person name="Wolfgruber T.K."/>
            <person name="Yang L."/>
            <person name="Yu Y."/>
            <person name="Zhang L."/>
            <person name="Zhou S."/>
            <person name="Zhu Q."/>
            <person name="Bennetzen J.L."/>
            <person name="Dawe R.K."/>
            <person name="Jiang J."/>
            <person name="Jiang N."/>
            <person name="Presting G.G."/>
            <person name="Wessler S.R."/>
            <person name="Aluru S."/>
            <person name="Martienssen R.A."/>
            <person name="Clifton S.W."/>
            <person name="McCombie W.R."/>
            <person name="Wing R.A."/>
            <person name="Wilson R.K."/>
        </authorList>
    </citation>
    <scope>NUCLEOTIDE SEQUENCE [LARGE SCALE GENOMIC DNA]</scope>
    <source>
        <strain evidence="3">cv. B73</strain>
    </source>
</reference>
<dbReference type="AlphaFoldDB" id="A0A804Q568"/>
<reference evidence="2" key="2">
    <citation type="submission" date="2019-07" db="EMBL/GenBank/DDBJ databases">
        <authorList>
            <person name="Seetharam A."/>
            <person name="Woodhouse M."/>
            <person name="Cannon E."/>
        </authorList>
    </citation>
    <scope>NUCLEOTIDE SEQUENCE [LARGE SCALE GENOMIC DNA]</scope>
    <source>
        <strain evidence="2">cv. B73</strain>
    </source>
</reference>
<dbReference type="InParanoid" id="A0A804Q568"/>
<reference evidence="2" key="3">
    <citation type="submission" date="2021-05" db="UniProtKB">
        <authorList>
            <consortium name="EnsemblPlants"/>
        </authorList>
    </citation>
    <scope>IDENTIFICATION</scope>
    <source>
        <strain evidence="2">cv. B73</strain>
    </source>
</reference>
<sequence>MTSTSLLEPKPRLRIWFPAQSAGREAVSCVQNAPRSHDPGTKAVSCVQNTLNAVVLSAFGWAGWVFCILFFFILSSNKNYGKYIVILPQKVKYPNAISPQLATLATTDDRTKSIHSSF</sequence>
<evidence type="ECO:0000313" key="2">
    <source>
        <dbReference type="EnsemblPlants" id="Zm00001eb296400_P002"/>
    </source>
</evidence>
<dbReference type="Proteomes" id="UP000007305">
    <property type="component" value="Chromosome 6"/>
</dbReference>
<dbReference type="EnsemblPlants" id="Zm00001eb296400_T002">
    <property type="protein sequence ID" value="Zm00001eb296400_P002"/>
    <property type="gene ID" value="Zm00001eb296400"/>
</dbReference>
<keyword evidence="3" id="KW-1185">Reference proteome</keyword>
<evidence type="ECO:0000313" key="3">
    <source>
        <dbReference type="Proteomes" id="UP000007305"/>
    </source>
</evidence>
<accession>A0A804Q568</accession>
<dbReference type="Gramene" id="Zm00001eb296400_T002">
    <property type="protein sequence ID" value="Zm00001eb296400_P002"/>
    <property type="gene ID" value="Zm00001eb296400"/>
</dbReference>
<keyword evidence="1" id="KW-1133">Transmembrane helix</keyword>
<feature type="transmembrane region" description="Helical" evidence="1">
    <location>
        <begin position="53"/>
        <end position="74"/>
    </location>
</feature>
<name>A0A804Q568_MAIZE</name>
<protein>
    <submittedName>
        <fullName evidence="2">Uncharacterized protein</fullName>
    </submittedName>
</protein>
<keyword evidence="1" id="KW-0812">Transmembrane</keyword>